<dbReference type="InterPro" id="IPR013126">
    <property type="entry name" value="Hsp_70_fam"/>
</dbReference>
<keyword evidence="1" id="KW-0547">Nucleotide-binding</keyword>
<evidence type="ECO:0000313" key="4">
    <source>
        <dbReference type="Proteomes" id="UP000708148"/>
    </source>
</evidence>
<dbReference type="Proteomes" id="UP000708148">
    <property type="component" value="Unassembled WGS sequence"/>
</dbReference>
<dbReference type="GO" id="GO:0005524">
    <property type="term" value="F:ATP binding"/>
    <property type="evidence" value="ECO:0007669"/>
    <property type="project" value="UniProtKB-KW"/>
</dbReference>
<evidence type="ECO:0000313" key="3">
    <source>
        <dbReference type="EMBL" id="CAD7698479.1"/>
    </source>
</evidence>
<dbReference type="OrthoDB" id="546249at2759"/>
<dbReference type="InterPro" id="IPR043129">
    <property type="entry name" value="ATPase_NBD"/>
</dbReference>
<name>A0A8S1IXL8_9CHLO</name>
<keyword evidence="2" id="KW-0067">ATP-binding</keyword>
<accession>A0A8S1IXL8</accession>
<dbReference type="Gene3D" id="3.30.420.40">
    <property type="match status" value="1"/>
</dbReference>
<dbReference type="PANTHER" id="PTHR14187">
    <property type="entry name" value="ALPHA KINASE/ELONGATION FACTOR 2 KINASE"/>
    <property type="match status" value="1"/>
</dbReference>
<dbReference type="PANTHER" id="PTHR14187:SF5">
    <property type="entry name" value="HEAT SHOCK 70 KDA PROTEIN 12A"/>
    <property type="match status" value="1"/>
</dbReference>
<dbReference type="EMBL" id="CAJHUC010000836">
    <property type="protein sequence ID" value="CAD7698479.1"/>
    <property type="molecule type" value="Genomic_DNA"/>
</dbReference>
<dbReference type="CDD" id="cd10229">
    <property type="entry name" value="ASKHA_NBD_HSP70_HSPA12"/>
    <property type="match status" value="1"/>
</dbReference>
<proteinExistence type="predicted"/>
<organism evidence="3 4">
    <name type="scientific">Ostreobium quekettii</name>
    <dbReference type="NCBI Taxonomy" id="121088"/>
    <lineage>
        <taxon>Eukaryota</taxon>
        <taxon>Viridiplantae</taxon>
        <taxon>Chlorophyta</taxon>
        <taxon>core chlorophytes</taxon>
        <taxon>Ulvophyceae</taxon>
        <taxon>TCBD clade</taxon>
        <taxon>Bryopsidales</taxon>
        <taxon>Ostreobineae</taxon>
        <taxon>Ostreobiaceae</taxon>
        <taxon>Ostreobium</taxon>
    </lineage>
</organism>
<sequence length="598" mass="66879">MSDNKVVVAVDFGTTRTAYATTQQGLAEDDIEVRVPAGASNLCTYDSKTPSNVLIDMEGQKAIAYGFTAHERYWNKPDGDWLLFRWFKMKLHQSTTQDPMVKALNGRSLKLSVVLEKSLEYLKNDVVSTLNAQKGLGLSPEDIIWVVTVPAIWNDWAREMMRTAAFKAGMIQSQRSKNLKIALEPECACISVQMEKMQGVLTEVGQKLMILDCGGGTIDLTAHQVEATDPLGLKELMAPEGGPFGATKIDENFYKFFEDLIGPSRFQTLKQSRAYLALTRYWEDKKVSFHGNENEEDDEWLAALSIGDVVLSLNMCGEMEGLVSMWNARNPHRKAEALSDSSLGLTFELMMSFFEGPIKNIVDKVNAVMADPKNQAALKGLSFAVIAGGFGRSPVLQKRIRENFENSAVRVVVCRHPDLAIVKGAAAFGSRPNRFFESRVAKFTYGVGTSRVFDPTDSRHRQHEHCKYMGPDGKWRIDVFSVHGRAGDDIVVGSACGRQRYRPSLRDQDTITFRILATEAQDVFLQEESGVRVLGSWTVEVDMLDDYDERWFQVEFSFGETETVCRCFKEARGGGEGPEVNVMDVEFPSDIHWTAPTM</sequence>
<evidence type="ECO:0000256" key="1">
    <source>
        <dbReference type="ARBA" id="ARBA00022741"/>
    </source>
</evidence>
<comment type="caution">
    <text evidence="3">The sequence shown here is derived from an EMBL/GenBank/DDBJ whole genome shotgun (WGS) entry which is preliminary data.</text>
</comment>
<evidence type="ECO:0000256" key="2">
    <source>
        <dbReference type="ARBA" id="ARBA00022840"/>
    </source>
</evidence>
<dbReference type="SUPFAM" id="SSF53067">
    <property type="entry name" value="Actin-like ATPase domain"/>
    <property type="match status" value="2"/>
</dbReference>
<protein>
    <submittedName>
        <fullName evidence="3">Uncharacterized protein</fullName>
    </submittedName>
</protein>
<dbReference type="AlphaFoldDB" id="A0A8S1IXL8"/>
<dbReference type="GO" id="GO:0140662">
    <property type="term" value="F:ATP-dependent protein folding chaperone"/>
    <property type="evidence" value="ECO:0007669"/>
    <property type="project" value="InterPro"/>
</dbReference>
<gene>
    <name evidence="3" type="ORF">OSTQU699_LOCUS3840</name>
</gene>
<dbReference type="Pfam" id="PF00012">
    <property type="entry name" value="HSP70"/>
    <property type="match status" value="1"/>
</dbReference>
<keyword evidence="4" id="KW-1185">Reference proteome</keyword>
<reference evidence="3" key="1">
    <citation type="submission" date="2020-12" db="EMBL/GenBank/DDBJ databases">
        <authorList>
            <person name="Iha C."/>
        </authorList>
    </citation>
    <scope>NUCLEOTIDE SEQUENCE</scope>
</reference>